<keyword evidence="5" id="KW-1185">Reference proteome</keyword>
<feature type="coiled-coil region" evidence="1">
    <location>
        <begin position="142"/>
        <end position="176"/>
    </location>
</feature>
<name>A0A5C2RV04_9APHY</name>
<protein>
    <recommendedName>
        <fullName evidence="6">Mucoidy inhibitor A</fullName>
    </recommendedName>
</protein>
<evidence type="ECO:0000256" key="1">
    <source>
        <dbReference type="SAM" id="Coils"/>
    </source>
</evidence>
<dbReference type="OrthoDB" id="10068793at2759"/>
<sequence length="509" mass="55385">MLCKTIPLDASDHPVKSVTIYQSSAAEVTRTFTVSLQSGRNIIEVSGLSNAIDADSPRIHGLPENVSVLDICCDVRSGRSAGINARSEMIEKLRSQKRELSTEKSMHREEYEALEGSIRSPLQAGMSPKDMNAFLDSFLARKRLAVKNMQEIDTRIADLEREIASLEKTSKRDSALGAVTVTADAKDDCSADFQLTYLVSGASWSPFYDLHASSTSEGKTSEGIKLHYSASISQKTGEDWSDTALTLCTASSQTLQSLSIPSIDSLKLIEIGRRSWRIDSALSLPSDGLAHKITIAILDFSATLKYVCVPRKGPSAFIEASIKNTSDYELLSGPVSVFMNDGFVTKTTMRHVSAEESFDCVLGVDTAIKVSSEQKSRTEQEPERNFAEPTKTTTQTLLTTVTNGHKFDVSDVVVRGAIPLGNDASKISVALRKPEGLARANDGEDVPVSLGEDSKNVKVCWTTPKDGKGGEKDGLYEWICEVSAGKAIVLETEWDVKGPAKVKWEEKTN</sequence>
<dbReference type="PANTHER" id="PTHR31005:SF8">
    <property type="entry name" value="DUF4139 DOMAIN-CONTAINING PROTEIN"/>
    <property type="match status" value="1"/>
</dbReference>
<evidence type="ECO:0008006" key="6">
    <source>
        <dbReference type="Google" id="ProtNLM"/>
    </source>
</evidence>
<gene>
    <name evidence="4" type="ORF">L227DRAFT_580189</name>
</gene>
<reference evidence="4" key="1">
    <citation type="journal article" date="2018" name="Genome Biol. Evol.">
        <title>Genomics and development of Lentinus tigrinus, a white-rot wood-decaying mushroom with dimorphic fruiting bodies.</title>
        <authorList>
            <person name="Wu B."/>
            <person name="Xu Z."/>
            <person name="Knudson A."/>
            <person name="Carlson A."/>
            <person name="Chen N."/>
            <person name="Kovaka S."/>
            <person name="LaButti K."/>
            <person name="Lipzen A."/>
            <person name="Pennachio C."/>
            <person name="Riley R."/>
            <person name="Schakwitz W."/>
            <person name="Umezawa K."/>
            <person name="Ohm R.A."/>
            <person name="Grigoriev I.V."/>
            <person name="Nagy L.G."/>
            <person name="Gibbons J."/>
            <person name="Hibbett D."/>
        </authorList>
    </citation>
    <scope>NUCLEOTIDE SEQUENCE [LARGE SCALE GENOMIC DNA]</scope>
    <source>
        <strain evidence="4">ALCF2SS1-6</strain>
    </source>
</reference>
<feature type="domain" description="DUF4140" evidence="3">
    <location>
        <begin position="18"/>
        <end position="118"/>
    </location>
</feature>
<dbReference type="STRING" id="1328759.A0A5C2RV04"/>
<evidence type="ECO:0000313" key="5">
    <source>
        <dbReference type="Proteomes" id="UP000313359"/>
    </source>
</evidence>
<keyword evidence="1" id="KW-0175">Coiled coil</keyword>
<proteinExistence type="predicted"/>
<dbReference type="InterPro" id="IPR037291">
    <property type="entry name" value="DUF4139"/>
</dbReference>
<evidence type="ECO:0000259" key="2">
    <source>
        <dbReference type="Pfam" id="PF13598"/>
    </source>
</evidence>
<dbReference type="Pfam" id="PF13598">
    <property type="entry name" value="DUF4139"/>
    <property type="match status" value="1"/>
</dbReference>
<feature type="domain" description="DUF4139" evidence="2">
    <location>
        <begin position="194"/>
        <end position="499"/>
    </location>
</feature>
<dbReference type="NCBIfam" id="TIGR02231">
    <property type="entry name" value="mucoidy inhibitor MuiA family protein"/>
    <property type="match status" value="1"/>
</dbReference>
<dbReference type="AlphaFoldDB" id="A0A5C2RV04"/>
<dbReference type="Proteomes" id="UP000313359">
    <property type="component" value="Unassembled WGS sequence"/>
</dbReference>
<evidence type="ECO:0000259" key="3">
    <source>
        <dbReference type="Pfam" id="PF13600"/>
    </source>
</evidence>
<dbReference type="Pfam" id="PF13600">
    <property type="entry name" value="DUF4140"/>
    <property type="match status" value="1"/>
</dbReference>
<dbReference type="InterPro" id="IPR025554">
    <property type="entry name" value="DUF4140"/>
</dbReference>
<evidence type="ECO:0000313" key="4">
    <source>
        <dbReference type="EMBL" id="RPD54829.1"/>
    </source>
</evidence>
<dbReference type="EMBL" id="ML122301">
    <property type="protein sequence ID" value="RPD54829.1"/>
    <property type="molecule type" value="Genomic_DNA"/>
</dbReference>
<feature type="coiled-coil region" evidence="1">
    <location>
        <begin position="83"/>
        <end position="117"/>
    </location>
</feature>
<dbReference type="PANTHER" id="PTHR31005">
    <property type="entry name" value="DUF4139 DOMAIN-CONTAINING PROTEIN"/>
    <property type="match status" value="1"/>
</dbReference>
<organism evidence="4 5">
    <name type="scientific">Lentinus tigrinus ALCF2SS1-6</name>
    <dbReference type="NCBI Taxonomy" id="1328759"/>
    <lineage>
        <taxon>Eukaryota</taxon>
        <taxon>Fungi</taxon>
        <taxon>Dikarya</taxon>
        <taxon>Basidiomycota</taxon>
        <taxon>Agaricomycotina</taxon>
        <taxon>Agaricomycetes</taxon>
        <taxon>Polyporales</taxon>
        <taxon>Polyporaceae</taxon>
        <taxon>Lentinus</taxon>
    </lineage>
</organism>
<accession>A0A5C2RV04</accession>
<dbReference type="InterPro" id="IPR011935">
    <property type="entry name" value="CHP02231"/>
</dbReference>